<gene>
    <name evidence="1" type="ORF">PPG34_10240</name>
</gene>
<reference evidence="1 2" key="1">
    <citation type="journal article" date="2023" name="ISME J.">
        <title>Cultivation and genomic characterization of novel and ubiquitous marine nitrite-oxidizing bacteria from the Nitrospirales.</title>
        <authorList>
            <person name="Mueller A.J."/>
            <person name="Daebeler A."/>
            <person name="Herbold C.W."/>
            <person name="Kirkegaard R.H."/>
            <person name="Daims H."/>
        </authorList>
    </citation>
    <scope>NUCLEOTIDE SEQUENCE [LARGE SCALE GENOMIC DNA]</scope>
    <source>
        <strain evidence="1 2">EB</strain>
    </source>
</reference>
<keyword evidence="2" id="KW-1185">Reference proteome</keyword>
<proteinExistence type="predicted"/>
<accession>A0ABU3K8G3</accession>
<sequence>MPEDNNFHHAKYSRSDPANRVTYLTLEPGAAPFSPAWKESLGVAGKTLHDSGVRLVLLLYGSYLGADLFGAGRLDAVGGLKRGYSRGIPGLESLLAMLRPGDYQKCREDETLTPPFANDEATKTRIDKCVKDHGNFSSEYQQGLQEALSSSTLTPITCVRHLWSSRHHHLGRMEGALYLFHELMRLQRELHLTQDHRILILAHGHAGQLTALLSNLLGPEESFVRGDLIEALGQFYGQSDSPPPALTHLQELDQFLATNQNQSFPALDVVTLGTAIRYGWNTSGIGKLLHLVNHRPLRSDGKRWLAKMDLPNIVMEMPAVMGGDYVQQLAVASTDAVPATPLQEEFNQTLQENLEPYDGFERWLECARRVTRCPNDGRCFLIDYQDAGEGSPAEHLYGHACYTQLSTLLFQTRQIAKAFYS</sequence>
<evidence type="ECO:0000313" key="2">
    <source>
        <dbReference type="Proteomes" id="UP001250932"/>
    </source>
</evidence>
<dbReference type="Proteomes" id="UP001250932">
    <property type="component" value="Unassembled WGS sequence"/>
</dbReference>
<evidence type="ECO:0000313" key="1">
    <source>
        <dbReference type="EMBL" id="MDT7042730.1"/>
    </source>
</evidence>
<protein>
    <submittedName>
        <fullName evidence="1">Uncharacterized protein</fullName>
    </submittedName>
</protein>
<dbReference type="EMBL" id="JAQOUE010000001">
    <property type="protein sequence ID" value="MDT7042730.1"/>
    <property type="molecule type" value="Genomic_DNA"/>
</dbReference>
<organism evidence="1 2">
    <name type="scientific">Candidatus Nitronereus thalassa</name>
    <dbReference type="NCBI Taxonomy" id="3020898"/>
    <lineage>
        <taxon>Bacteria</taxon>
        <taxon>Pseudomonadati</taxon>
        <taxon>Nitrospirota</taxon>
        <taxon>Nitrospiria</taxon>
        <taxon>Nitrospirales</taxon>
        <taxon>Nitrospiraceae</taxon>
        <taxon>Candidatus Nitronereus</taxon>
    </lineage>
</organism>
<name>A0ABU3K8G3_9BACT</name>
<dbReference type="RefSeq" id="WP_313833180.1">
    <property type="nucleotide sequence ID" value="NZ_JAQOUE010000001.1"/>
</dbReference>
<comment type="caution">
    <text evidence="1">The sequence shown here is derived from an EMBL/GenBank/DDBJ whole genome shotgun (WGS) entry which is preliminary data.</text>
</comment>